<evidence type="ECO:0000256" key="1">
    <source>
        <dbReference type="ARBA" id="ARBA00022679"/>
    </source>
</evidence>
<dbReference type="AlphaFoldDB" id="A0A124EBG0"/>
<reference evidence="2 3" key="1">
    <citation type="submission" date="2015-10" db="EMBL/GenBank/DDBJ databases">
        <title>Draft genome sequence of Thermococcus celericrescens strain DSM 17994.</title>
        <authorList>
            <person name="Hong S.-J."/>
            <person name="Park C.-E."/>
            <person name="Shin J.-H."/>
        </authorList>
    </citation>
    <scope>NUCLEOTIDE SEQUENCE [LARGE SCALE GENOMIC DNA]</scope>
    <source>
        <strain evidence="2 3">DSM 17994</strain>
    </source>
</reference>
<organism evidence="2 3">
    <name type="scientific">Thermococcus celericrescens</name>
    <dbReference type="NCBI Taxonomy" id="227598"/>
    <lineage>
        <taxon>Archaea</taxon>
        <taxon>Methanobacteriati</taxon>
        <taxon>Methanobacteriota</taxon>
        <taxon>Thermococci</taxon>
        <taxon>Thermococcales</taxon>
        <taxon>Thermococcaceae</taxon>
        <taxon>Thermococcus</taxon>
    </lineage>
</organism>
<dbReference type="InterPro" id="IPR001451">
    <property type="entry name" value="Hexapep"/>
</dbReference>
<dbReference type="GO" id="GO:0016740">
    <property type="term" value="F:transferase activity"/>
    <property type="evidence" value="ECO:0007669"/>
    <property type="project" value="UniProtKB-KW"/>
</dbReference>
<dbReference type="RefSeq" id="WP_058938506.1">
    <property type="nucleotide sequence ID" value="NZ_LLYW01000015.1"/>
</dbReference>
<dbReference type="Proteomes" id="UP000053462">
    <property type="component" value="Unassembled WGS sequence"/>
</dbReference>
<dbReference type="EMBL" id="LLYW01000015">
    <property type="protein sequence ID" value="KUH33792.1"/>
    <property type="molecule type" value="Genomic_DNA"/>
</dbReference>
<dbReference type="Pfam" id="PF00132">
    <property type="entry name" value="Hexapep"/>
    <property type="match status" value="1"/>
</dbReference>
<dbReference type="SUPFAM" id="SSF51161">
    <property type="entry name" value="Trimeric LpxA-like enzymes"/>
    <property type="match status" value="1"/>
</dbReference>
<keyword evidence="3" id="KW-1185">Reference proteome</keyword>
<protein>
    <submittedName>
        <fullName evidence="2">Acetyltransferase</fullName>
    </submittedName>
</protein>
<dbReference type="InterPro" id="IPR011004">
    <property type="entry name" value="Trimer_LpxA-like_sf"/>
</dbReference>
<evidence type="ECO:0000313" key="2">
    <source>
        <dbReference type="EMBL" id="KUH33792.1"/>
    </source>
</evidence>
<dbReference type="CDD" id="cd04647">
    <property type="entry name" value="LbH_MAT_like"/>
    <property type="match status" value="1"/>
</dbReference>
<keyword evidence="1 2" id="KW-0808">Transferase</keyword>
<dbReference type="InterPro" id="IPR050179">
    <property type="entry name" value="Trans_hexapeptide_repeat"/>
</dbReference>
<dbReference type="PANTHER" id="PTHR43300">
    <property type="entry name" value="ACETYLTRANSFERASE"/>
    <property type="match status" value="1"/>
</dbReference>
<sequence>MSTKFIEWKPPKIQHGKLTRWNWMVQYPEGLKLGKYTDIGAFTYINAKYGVTIEDYVQIGSHCSIYSESTIDGKTGQVIIKRNARIGSHSVVMPGVTIGENSIIGAFSFVNKDIPPNVIVFGVPVKVYRRLTDEEIEKLMEGISK</sequence>
<dbReference type="PROSITE" id="PS00101">
    <property type="entry name" value="HEXAPEP_TRANSFERASES"/>
    <property type="match status" value="1"/>
</dbReference>
<proteinExistence type="predicted"/>
<dbReference type="OrthoDB" id="1475at2157"/>
<comment type="caution">
    <text evidence="2">The sequence shown here is derived from an EMBL/GenBank/DDBJ whole genome shotgun (WGS) entry which is preliminary data.</text>
</comment>
<gene>
    <name evidence="2" type="ORF">APY94_04525</name>
</gene>
<dbReference type="Gene3D" id="2.160.10.10">
    <property type="entry name" value="Hexapeptide repeat proteins"/>
    <property type="match status" value="1"/>
</dbReference>
<evidence type="ECO:0000313" key="3">
    <source>
        <dbReference type="Proteomes" id="UP000053462"/>
    </source>
</evidence>
<accession>A0A124EBG0</accession>
<dbReference type="PANTHER" id="PTHR43300:SF11">
    <property type="entry name" value="ACETYLTRANSFERASE RV3034C-RELATED"/>
    <property type="match status" value="1"/>
</dbReference>
<dbReference type="STRING" id="227598.APY94_04525"/>
<name>A0A124EBG0_9EURY</name>
<dbReference type="InterPro" id="IPR018357">
    <property type="entry name" value="Hexapep_transf_CS"/>
</dbReference>